<dbReference type="Proteomes" id="UP000188597">
    <property type="component" value="Unassembled WGS sequence"/>
</dbReference>
<dbReference type="NCBIfam" id="NF004162">
    <property type="entry name" value="PRK05627.1-5"/>
    <property type="match status" value="1"/>
</dbReference>
<dbReference type="Pfam" id="PF01687">
    <property type="entry name" value="Flavokinase"/>
    <property type="match status" value="1"/>
</dbReference>
<dbReference type="GO" id="GO:0008531">
    <property type="term" value="F:riboflavin kinase activity"/>
    <property type="evidence" value="ECO:0007669"/>
    <property type="project" value="UniProtKB-UniRule"/>
</dbReference>
<evidence type="ECO:0000313" key="17">
    <source>
        <dbReference type="EMBL" id="OOE11887.1"/>
    </source>
</evidence>
<accession>A0A1V3G6H6</accession>
<dbReference type="FunFam" id="3.40.50.620:FF:000021">
    <property type="entry name" value="Riboflavin biosynthesis protein"/>
    <property type="match status" value="1"/>
</dbReference>
<dbReference type="CDD" id="cd02064">
    <property type="entry name" value="FAD_synthetase_N"/>
    <property type="match status" value="1"/>
</dbReference>
<evidence type="ECO:0000259" key="16">
    <source>
        <dbReference type="SMART" id="SM00904"/>
    </source>
</evidence>
<organism evidence="17 18">
    <name type="scientific">Fictibacillus arsenicus</name>
    <dbReference type="NCBI Taxonomy" id="255247"/>
    <lineage>
        <taxon>Bacteria</taxon>
        <taxon>Bacillati</taxon>
        <taxon>Bacillota</taxon>
        <taxon>Bacilli</taxon>
        <taxon>Bacillales</taxon>
        <taxon>Fictibacillaceae</taxon>
        <taxon>Fictibacillus</taxon>
    </lineage>
</organism>
<dbReference type="Gene3D" id="2.40.30.30">
    <property type="entry name" value="Riboflavin kinase-like"/>
    <property type="match status" value="1"/>
</dbReference>
<proteinExistence type="inferred from homology"/>
<dbReference type="InterPro" id="IPR023468">
    <property type="entry name" value="Riboflavin_kinase"/>
</dbReference>
<evidence type="ECO:0000256" key="7">
    <source>
        <dbReference type="ARBA" id="ARBA00022695"/>
    </source>
</evidence>
<evidence type="ECO:0000256" key="6">
    <source>
        <dbReference type="ARBA" id="ARBA00022679"/>
    </source>
</evidence>
<evidence type="ECO:0000313" key="18">
    <source>
        <dbReference type="Proteomes" id="UP000188597"/>
    </source>
</evidence>
<name>A0A1V3G6H6_9BACL</name>
<dbReference type="GO" id="GO:0003919">
    <property type="term" value="F:FMN adenylyltransferase activity"/>
    <property type="evidence" value="ECO:0007669"/>
    <property type="project" value="UniProtKB-UniRule"/>
</dbReference>
<dbReference type="InterPro" id="IPR014729">
    <property type="entry name" value="Rossmann-like_a/b/a_fold"/>
</dbReference>
<evidence type="ECO:0000256" key="1">
    <source>
        <dbReference type="ARBA" id="ARBA00002121"/>
    </source>
</evidence>
<dbReference type="UniPathway" id="UPA00276">
    <property type="reaction ID" value="UER00406"/>
</dbReference>
<keyword evidence="6 15" id="KW-0808">Transferase</keyword>
<evidence type="ECO:0000256" key="14">
    <source>
        <dbReference type="ARBA" id="ARBA00049494"/>
    </source>
</evidence>
<feature type="domain" description="Riboflavin kinase" evidence="16">
    <location>
        <begin position="185"/>
        <end position="310"/>
    </location>
</feature>
<dbReference type="SUPFAM" id="SSF82114">
    <property type="entry name" value="Riboflavin kinase-like"/>
    <property type="match status" value="1"/>
</dbReference>
<sequence>METIVINHPHYYKKESLPPLILALGYFDGIHIGHQRVINTAVELAERNGAIPAVMSFHPHPSVVLGKADETWTYITPLEEKKKILEGMGVKRFYLVKFDLDFASLSTKEFVDQYIIGLNVKHVVTGFDFTYGKYGKGNVETLVHEADGKFGQTVIEKIEENGQKISSTLIRQCLREGLVESIVHYLGRRYKLNGTVIHGDKRGRTIGFPTANLDTDVYTLPKVGVYAVEISVDDEKYYAMANVGYKPTFKNDQKRPSLEVHIFNFQKEIYGKTISVTWLKRIRDEKKFNSIEELIEQLKTDKNETLSIIQSMC</sequence>
<comment type="caution">
    <text evidence="17">The sequence shown here is derived from an EMBL/GenBank/DDBJ whole genome shotgun (WGS) entry which is preliminary data.</text>
</comment>
<comment type="pathway">
    <text evidence="2 15">Cofactor biosynthesis; FAD biosynthesis; FAD from FMN: step 1/1.</text>
</comment>
<keyword evidence="10 15" id="KW-0274">FAD</keyword>
<dbReference type="PANTHER" id="PTHR22749:SF6">
    <property type="entry name" value="RIBOFLAVIN KINASE"/>
    <property type="match status" value="1"/>
</dbReference>
<reference evidence="17 18" key="1">
    <citation type="submission" date="2016-11" db="EMBL/GenBank/DDBJ databases">
        <authorList>
            <person name="Jaros S."/>
            <person name="Januszkiewicz K."/>
            <person name="Wedrychowicz H."/>
        </authorList>
    </citation>
    <scope>NUCLEOTIDE SEQUENCE [LARGE SCALE GENOMIC DNA]</scope>
    <source>
        <strain evidence="17 18">Con a/3</strain>
    </source>
</reference>
<keyword evidence="8 15" id="KW-0547">Nucleotide-binding</keyword>
<dbReference type="InterPro" id="IPR002606">
    <property type="entry name" value="Riboflavin_kinase_bac"/>
</dbReference>
<dbReference type="InterPro" id="IPR023465">
    <property type="entry name" value="Riboflavin_kinase_dom_sf"/>
</dbReference>
<comment type="similarity">
    <text evidence="15">Belongs to the ribF family.</text>
</comment>
<dbReference type="GO" id="GO:0009231">
    <property type="term" value="P:riboflavin biosynthetic process"/>
    <property type="evidence" value="ECO:0007669"/>
    <property type="project" value="InterPro"/>
</dbReference>
<gene>
    <name evidence="17" type="ORF">UN64_07135</name>
</gene>
<evidence type="ECO:0000256" key="13">
    <source>
        <dbReference type="ARBA" id="ARBA00047880"/>
    </source>
</evidence>
<comment type="catalytic activity">
    <reaction evidence="14 15">
        <text>FMN + ATP + H(+) = FAD + diphosphate</text>
        <dbReference type="Rhea" id="RHEA:17237"/>
        <dbReference type="ChEBI" id="CHEBI:15378"/>
        <dbReference type="ChEBI" id="CHEBI:30616"/>
        <dbReference type="ChEBI" id="CHEBI:33019"/>
        <dbReference type="ChEBI" id="CHEBI:57692"/>
        <dbReference type="ChEBI" id="CHEBI:58210"/>
        <dbReference type="EC" id="2.7.7.2"/>
    </reaction>
</comment>
<dbReference type="InterPro" id="IPR015864">
    <property type="entry name" value="FAD_synthase"/>
</dbReference>
<dbReference type="PIRSF" id="PIRSF004491">
    <property type="entry name" value="FAD_Synth"/>
    <property type="match status" value="1"/>
</dbReference>
<dbReference type="Gene3D" id="3.40.50.620">
    <property type="entry name" value="HUPs"/>
    <property type="match status" value="1"/>
</dbReference>
<comment type="function">
    <text evidence="1">Catalyzes the phosphorylation of riboflavin to FMN followed by the adenylation of FMN to FAD.</text>
</comment>
<keyword evidence="4 15" id="KW-0285">Flavoprotein</keyword>
<dbReference type="NCBIfam" id="NF004160">
    <property type="entry name" value="PRK05627.1-3"/>
    <property type="match status" value="1"/>
</dbReference>
<evidence type="ECO:0000256" key="3">
    <source>
        <dbReference type="ARBA" id="ARBA00005201"/>
    </source>
</evidence>
<dbReference type="PANTHER" id="PTHR22749">
    <property type="entry name" value="RIBOFLAVIN KINASE/FMN ADENYLYLTRANSFERASE"/>
    <property type="match status" value="1"/>
</dbReference>
<dbReference type="Pfam" id="PF06574">
    <property type="entry name" value="FAD_syn"/>
    <property type="match status" value="1"/>
</dbReference>
<dbReference type="EMBL" id="MQMF01000002">
    <property type="protein sequence ID" value="OOE11887.1"/>
    <property type="molecule type" value="Genomic_DNA"/>
</dbReference>
<evidence type="ECO:0000256" key="10">
    <source>
        <dbReference type="ARBA" id="ARBA00022827"/>
    </source>
</evidence>
<comment type="pathway">
    <text evidence="3 15">Cofactor biosynthesis; FMN biosynthesis; FMN from riboflavin (ATP route): step 1/1.</text>
</comment>
<dbReference type="NCBIfam" id="TIGR00083">
    <property type="entry name" value="ribF"/>
    <property type="match status" value="1"/>
</dbReference>
<dbReference type="EC" id="2.7.7.2" evidence="15"/>
<keyword evidence="9 15" id="KW-0418">Kinase</keyword>
<dbReference type="AlphaFoldDB" id="A0A1V3G6H6"/>
<keyword evidence="11 15" id="KW-0067">ATP-binding</keyword>
<keyword evidence="7 15" id="KW-0548">Nucleotidyltransferase</keyword>
<keyword evidence="12" id="KW-0511">Multifunctional enzyme</keyword>
<evidence type="ECO:0000256" key="8">
    <source>
        <dbReference type="ARBA" id="ARBA00022741"/>
    </source>
</evidence>
<dbReference type="RefSeq" id="WP_077361214.1">
    <property type="nucleotide sequence ID" value="NZ_MQMF01000002.1"/>
</dbReference>
<dbReference type="GO" id="GO:0009398">
    <property type="term" value="P:FMN biosynthetic process"/>
    <property type="evidence" value="ECO:0007669"/>
    <property type="project" value="UniProtKB-UniRule"/>
</dbReference>
<evidence type="ECO:0000256" key="5">
    <source>
        <dbReference type="ARBA" id="ARBA00022643"/>
    </source>
</evidence>
<evidence type="ECO:0000256" key="15">
    <source>
        <dbReference type="PIRNR" id="PIRNR004491"/>
    </source>
</evidence>
<dbReference type="UniPathway" id="UPA00277">
    <property type="reaction ID" value="UER00407"/>
</dbReference>
<dbReference type="SMART" id="SM00904">
    <property type="entry name" value="Flavokinase"/>
    <property type="match status" value="1"/>
</dbReference>
<dbReference type="InterPro" id="IPR015865">
    <property type="entry name" value="Riboflavin_kinase_bac/euk"/>
</dbReference>
<dbReference type="SUPFAM" id="SSF52374">
    <property type="entry name" value="Nucleotidylyl transferase"/>
    <property type="match status" value="1"/>
</dbReference>
<comment type="catalytic activity">
    <reaction evidence="13 15">
        <text>riboflavin + ATP = FMN + ADP + H(+)</text>
        <dbReference type="Rhea" id="RHEA:14357"/>
        <dbReference type="ChEBI" id="CHEBI:15378"/>
        <dbReference type="ChEBI" id="CHEBI:30616"/>
        <dbReference type="ChEBI" id="CHEBI:57986"/>
        <dbReference type="ChEBI" id="CHEBI:58210"/>
        <dbReference type="ChEBI" id="CHEBI:456216"/>
        <dbReference type="EC" id="2.7.1.26"/>
    </reaction>
</comment>
<dbReference type="FunFam" id="2.40.30.30:FF:000003">
    <property type="entry name" value="Riboflavin biosynthesis protein"/>
    <property type="match status" value="1"/>
</dbReference>
<dbReference type="GO" id="GO:0006747">
    <property type="term" value="P:FAD biosynthetic process"/>
    <property type="evidence" value="ECO:0007669"/>
    <property type="project" value="UniProtKB-UniRule"/>
</dbReference>
<protein>
    <recommendedName>
        <fullName evidence="15">Riboflavin biosynthesis protein</fullName>
    </recommendedName>
    <domain>
        <recommendedName>
            <fullName evidence="15">Riboflavin kinase</fullName>
            <ecNumber evidence="15">2.7.1.26</ecNumber>
        </recommendedName>
        <alternativeName>
            <fullName evidence="15">Flavokinase</fullName>
        </alternativeName>
    </domain>
    <domain>
        <recommendedName>
            <fullName evidence="15">FMN adenylyltransferase</fullName>
            <ecNumber evidence="15">2.7.7.2</ecNumber>
        </recommendedName>
        <alternativeName>
            <fullName evidence="15">FAD pyrophosphorylase</fullName>
        </alternativeName>
        <alternativeName>
            <fullName evidence="15">FAD synthase</fullName>
        </alternativeName>
    </domain>
</protein>
<evidence type="ECO:0000256" key="4">
    <source>
        <dbReference type="ARBA" id="ARBA00022630"/>
    </source>
</evidence>
<evidence type="ECO:0000256" key="9">
    <source>
        <dbReference type="ARBA" id="ARBA00022777"/>
    </source>
</evidence>
<dbReference type="OrthoDB" id="9803667at2"/>
<evidence type="ECO:0000256" key="12">
    <source>
        <dbReference type="ARBA" id="ARBA00023268"/>
    </source>
</evidence>
<dbReference type="EC" id="2.7.1.26" evidence="15"/>
<evidence type="ECO:0000256" key="2">
    <source>
        <dbReference type="ARBA" id="ARBA00004726"/>
    </source>
</evidence>
<keyword evidence="5 15" id="KW-0288">FMN</keyword>
<dbReference type="GO" id="GO:0005524">
    <property type="term" value="F:ATP binding"/>
    <property type="evidence" value="ECO:0007669"/>
    <property type="project" value="UniProtKB-UniRule"/>
</dbReference>
<evidence type="ECO:0000256" key="11">
    <source>
        <dbReference type="ARBA" id="ARBA00022840"/>
    </source>
</evidence>